<dbReference type="PANTHER" id="PTHR23131:SF0">
    <property type="entry name" value="ENDORIBONUCLEASE LACTB2"/>
    <property type="match status" value="1"/>
</dbReference>
<dbReference type="Gene3D" id="3.60.15.10">
    <property type="entry name" value="Ribonuclease Z/Hydroxyacylglutathione hydrolase-like"/>
    <property type="match status" value="1"/>
</dbReference>
<dbReference type="PANTHER" id="PTHR23131">
    <property type="entry name" value="ENDORIBONUCLEASE LACTB2"/>
    <property type="match status" value="1"/>
</dbReference>
<evidence type="ECO:0000259" key="1">
    <source>
        <dbReference type="SMART" id="SM00849"/>
    </source>
</evidence>
<dbReference type="SUPFAM" id="SSF56281">
    <property type="entry name" value="Metallo-hydrolase/oxidoreductase"/>
    <property type="match status" value="1"/>
</dbReference>
<dbReference type="SMART" id="SM00849">
    <property type="entry name" value="Lactamase_B"/>
    <property type="match status" value="1"/>
</dbReference>
<proteinExistence type="predicted"/>
<gene>
    <name evidence="2" type="ORF">ACFOGH_05930</name>
</gene>
<sequence length="291" mass="29949">MQVAAGVWRIRADNPSPMTGSGTNSYVLIGPEGAVVIDPGPALPAHLAALRAALGASPVRAVLLTHPHLDHSSLVPALKAETGAQVYGFGTAQAGRSAVMTRLADAGLRGGGEGVDTAFAPDATVGDGEMLHLAGLQIGAIHTPGHMGAHLCFALGDVLFSGDHVMGWASTLISPPDGDMAQYMASLAKLAARRWQQFLPGHGEAIADPAARLAELAAHRRAREAAIVGALRHAPARPAELAAQLYTDTAPALLPAAARNILAHLIDLHGRNIVTTQDPLGAEAIFKIMPA</sequence>
<dbReference type="EMBL" id="JBHRTO010000001">
    <property type="protein sequence ID" value="MFC3180519.1"/>
    <property type="molecule type" value="Genomic_DNA"/>
</dbReference>
<name>A0ABV7J0R6_9RHOB</name>
<dbReference type="InterPro" id="IPR036866">
    <property type="entry name" value="RibonucZ/Hydroxyglut_hydro"/>
</dbReference>
<dbReference type="Pfam" id="PF17778">
    <property type="entry name" value="WHD_BLACT"/>
    <property type="match status" value="1"/>
</dbReference>
<dbReference type="InterPro" id="IPR041516">
    <property type="entry name" value="LACTB2_WH"/>
</dbReference>
<dbReference type="RefSeq" id="WP_380072144.1">
    <property type="nucleotide sequence ID" value="NZ_JBHRTO010000001.1"/>
</dbReference>
<evidence type="ECO:0000313" key="2">
    <source>
        <dbReference type="EMBL" id="MFC3180519.1"/>
    </source>
</evidence>
<accession>A0ABV7J0R6</accession>
<dbReference type="InterPro" id="IPR001279">
    <property type="entry name" value="Metallo-B-lactamas"/>
</dbReference>
<dbReference type="CDD" id="cd16278">
    <property type="entry name" value="metallo-hydrolase-like_MBL-fold"/>
    <property type="match status" value="1"/>
</dbReference>
<dbReference type="Gene3D" id="1.10.10.10">
    <property type="entry name" value="Winged helix-like DNA-binding domain superfamily/Winged helix DNA-binding domain"/>
    <property type="match status" value="1"/>
</dbReference>
<dbReference type="InterPro" id="IPR036388">
    <property type="entry name" value="WH-like_DNA-bd_sf"/>
</dbReference>
<feature type="domain" description="Metallo-beta-lactamase" evidence="1">
    <location>
        <begin position="22"/>
        <end position="202"/>
    </location>
</feature>
<protein>
    <submittedName>
        <fullName evidence="2">MBL fold metallo-hydrolase</fullName>
    </submittedName>
</protein>
<dbReference type="InterPro" id="IPR050662">
    <property type="entry name" value="Sec-metab_biosynth-thioest"/>
</dbReference>
<evidence type="ECO:0000313" key="3">
    <source>
        <dbReference type="Proteomes" id="UP001595547"/>
    </source>
</evidence>
<organism evidence="2 3">
    <name type="scientific">Cypionkella sinensis</name>
    <dbReference type="NCBI Taxonomy" id="1756043"/>
    <lineage>
        <taxon>Bacteria</taxon>
        <taxon>Pseudomonadati</taxon>
        <taxon>Pseudomonadota</taxon>
        <taxon>Alphaproteobacteria</taxon>
        <taxon>Rhodobacterales</taxon>
        <taxon>Paracoccaceae</taxon>
        <taxon>Cypionkella</taxon>
    </lineage>
</organism>
<dbReference type="Pfam" id="PF00753">
    <property type="entry name" value="Lactamase_B"/>
    <property type="match status" value="1"/>
</dbReference>
<reference evidence="3" key="1">
    <citation type="journal article" date="2019" name="Int. J. Syst. Evol. Microbiol.">
        <title>The Global Catalogue of Microorganisms (GCM) 10K type strain sequencing project: providing services to taxonomists for standard genome sequencing and annotation.</title>
        <authorList>
            <consortium name="The Broad Institute Genomics Platform"/>
            <consortium name="The Broad Institute Genome Sequencing Center for Infectious Disease"/>
            <person name="Wu L."/>
            <person name="Ma J."/>
        </authorList>
    </citation>
    <scope>NUCLEOTIDE SEQUENCE [LARGE SCALE GENOMIC DNA]</scope>
    <source>
        <strain evidence="3">KCTC 52039</strain>
    </source>
</reference>
<comment type="caution">
    <text evidence="2">The sequence shown here is derived from an EMBL/GenBank/DDBJ whole genome shotgun (WGS) entry which is preliminary data.</text>
</comment>
<keyword evidence="3" id="KW-1185">Reference proteome</keyword>
<dbReference type="Proteomes" id="UP001595547">
    <property type="component" value="Unassembled WGS sequence"/>
</dbReference>